<dbReference type="Pfam" id="PF03756">
    <property type="entry name" value="AfsA"/>
    <property type="match status" value="2"/>
</dbReference>
<sequence>MTRRAPWASVNRPSIPSTWTTTVPKELVHRAAVAEVMLTDWERQDDTHFTVTAQWPRSHSFFIPVHGTHHDPLMAVETFRQVGALLGHAEFGVPFGHQFLMRDLSIAVRPEQLVVGSAPASIDIEVTCTDVRRRGSRLAGLRYEAVLRRDGELAATAAASYTCIAPTVYERLRGDRTLSGEQRRLPLTAPAAPQSVGRVSPMDVVLSPTDRPDRWFLRADTRHPVLFDHPVDHVPGMVLLEAARQAASAVLGDSAFLPVGMDSTFERYAELDAPCVIEARTLPCDALPEGTTAVVVTGHQNGSPVFSSTVSAAPHAV</sequence>
<dbReference type="InterPro" id="IPR005509">
    <property type="entry name" value="AfsA_hotdog_dom"/>
</dbReference>
<gene>
    <name evidence="2" type="ORF">ACS04_30555</name>
</gene>
<accession>A0A0J6XDV7</accession>
<dbReference type="GO" id="GO:0016740">
    <property type="term" value="F:transferase activity"/>
    <property type="evidence" value="ECO:0007669"/>
    <property type="project" value="InterPro"/>
</dbReference>
<feature type="domain" description="A-factor biosynthesis hotdog" evidence="1">
    <location>
        <begin position="27"/>
        <end position="163"/>
    </location>
</feature>
<dbReference type="STRING" id="66430.ACS04_30555"/>
<keyword evidence="3" id="KW-1185">Reference proteome</keyword>
<dbReference type="AlphaFoldDB" id="A0A0J6XDV7"/>
<evidence type="ECO:0000259" key="1">
    <source>
        <dbReference type="Pfam" id="PF03756"/>
    </source>
</evidence>
<reference evidence="2 3" key="1">
    <citation type="submission" date="2015-06" db="EMBL/GenBank/DDBJ databases">
        <title>Recapitulation of the evolution of biosynthetic gene clusters reveals hidden chemical diversity on bacterial genomes.</title>
        <authorList>
            <person name="Cruz-Morales P."/>
            <person name="Martinez-Guerrero C."/>
            <person name="Morales-Escalante M.A."/>
            <person name="Yanez-Guerra L.A."/>
            <person name="Kopp J.F."/>
            <person name="Feldmann J."/>
            <person name="Ramos-Aboites H.E."/>
            <person name="Barona-Gomez F."/>
        </authorList>
    </citation>
    <scope>NUCLEOTIDE SEQUENCE [LARGE SCALE GENOMIC DNA]</scope>
    <source>
        <strain evidence="2 3">ATCC 31245</strain>
    </source>
</reference>
<feature type="domain" description="A-factor biosynthesis hotdog" evidence="1">
    <location>
        <begin position="196"/>
        <end position="309"/>
    </location>
</feature>
<proteinExistence type="predicted"/>
<dbReference type="NCBIfam" id="NF041195">
    <property type="entry name" value="ScbA_BarX_GamBu"/>
    <property type="match status" value="1"/>
</dbReference>
<dbReference type="Proteomes" id="UP000035932">
    <property type="component" value="Unassembled WGS sequence"/>
</dbReference>
<dbReference type="EMBL" id="LFML01000149">
    <property type="protein sequence ID" value="KMO94100.1"/>
    <property type="molecule type" value="Genomic_DNA"/>
</dbReference>
<evidence type="ECO:0000313" key="3">
    <source>
        <dbReference type="Proteomes" id="UP000035932"/>
    </source>
</evidence>
<comment type="caution">
    <text evidence="2">The sequence shown here is derived from an EMBL/GenBank/DDBJ whole genome shotgun (WGS) entry which is preliminary data.</text>
</comment>
<protein>
    <recommendedName>
        <fullName evidence="1">A-factor biosynthesis hotdog domain-containing protein</fullName>
    </recommendedName>
</protein>
<evidence type="ECO:0000313" key="2">
    <source>
        <dbReference type="EMBL" id="KMO94100.1"/>
    </source>
</evidence>
<name>A0A0J6XDV7_9ACTN</name>
<dbReference type="InterPro" id="IPR047757">
    <property type="entry name" value="AfsA-like"/>
</dbReference>
<dbReference type="PATRIC" id="fig|66430.4.peg.2434"/>
<organism evidence="2 3">
    <name type="scientific">Streptomyces roseus</name>
    <dbReference type="NCBI Taxonomy" id="66430"/>
    <lineage>
        <taxon>Bacteria</taxon>
        <taxon>Bacillati</taxon>
        <taxon>Actinomycetota</taxon>
        <taxon>Actinomycetes</taxon>
        <taxon>Kitasatosporales</taxon>
        <taxon>Streptomycetaceae</taxon>
        <taxon>Streptomyces</taxon>
    </lineage>
</organism>